<keyword evidence="2" id="KW-1185">Reference proteome</keyword>
<dbReference type="AlphaFoldDB" id="A0A4U6UKS3"/>
<dbReference type="Proteomes" id="UP000298652">
    <property type="component" value="Chromosome 5"/>
</dbReference>
<protein>
    <submittedName>
        <fullName evidence="1">Uncharacterized protein</fullName>
    </submittedName>
</protein>
<sequence>MSFFEIRLFACNVVLPNPYSCIAKKSSAFLM</sequence>
<dbReference type="EMBL" id="CM016556">
    <property type="protein sequence ID" value="TKW14489.1"/>
    <property type="molecule type" value="Genomic_DNA"/>
</dbReference>
<evidence type="ECO:0000313" key="2">
    <source>
        <dbReference type="Proteomes" id="UP000298652"/>
    </source>
</evidence>
<reference evidence="1" key="1">
    <citation type="submission" date="2019-03" db="EMBL/GenBank/DDBJ databases">
        <title>WGS assembly of Setaria viridis.</title>
        <authorList>
            <person name="Huang P."/>
            <person name="Jenkins J."/>
            <person name="Grimwood J."/>
            <person name="Barry K."/>
            <person name="Healey A."/>
            <person name="Mamidi S."/>
            <person name="Sreedasyam A."/>
            <person name="Shu S."/>
            <person name="Feldman M."/>
            <person name="Wu J."/>
            <person name="Yu Y."/>
            <person name="Chen C."/>
            <person name="Johnson J."/>
            <person name="Rokhsar D."/>
            <person name="Baxter I."/>
            <person name="Schmutz J."/>
            <person name="Brutnell T."/>
            <person name="Kellogg E."/>
        </authorList>
    </citation>
    <scope>NUCLEOTIDE SEQUENCE [LARGE SCALE GENOMIC DNA]</scope>
</reference>
<evidence type="ECO:0000313" key="1">
    <source>
        <dbReference type="EMBL" id="TKW14489.1"/>
    </source>
</evidence>
<organism evidence="1 2">
    <name type="scientific">Setaria viridis</name>
    <name type="common">Green bristlegrass</name>
    <name type="synonym">Setaria italica subsp. viridis</name>
    <dbReference type="NCBI Taxonomy" id="4556"/>
    <lineage>
        <taxon>Eukaryota</taxon>
        <taxon>Viridiplantae</taxon>
        <taxon>Streptophyta</taxon>
        <taxon>Embryophyta</taxon>
        <taxon>Tracheophyta</taxon>
        <taxon>Spermatophyta</taxon>
        <taxon>Magnoliopsida</taxon>
        <taxon>Liliopsida</taxon>
        <taxon>Poales</taxon>
        <taxon>Poaceae</taxon>
        <taxon>PACMAD clade</taxon>
        <taxon>Panicoideae</taxon>
        <taxon>Panicodae</taxon>
        <taxon>Paniceae</taxon>
        <taxon>Cenchrinae</taxon>
        <taxon>Setaria</taxon>
    </lineage>
</organism>
<gene>
    <name evidence="1" type="ORF">SEVIR_5G171501v2</name>
</gene>
<name>A0A4U6UKS3_SETVI</name>
<proteinExistence type="predicted"/>
<accession>A0A4U6UKS3</accession>
<dbReference type="Gramene" id="TKW14489">
    <property type="protein sequence ID" value="TKW14489"/>
    <property type="gene ID" value="SEVIR_5G171501v2"/>
</dbReference>